<dbReference type="Proteomes" id="UP000593892">
    <property type="component" value="Chromosome"/>
</dbReference>
<keyword evidence="5" id="KW-0010">Activator</keyword>
<dbReference type="Gene3D" id="3.40.50.300">
    <property type="entry name" value="P-loop containing nucleotide triphosphate hydrolases"/>
    <property type="match status" value="1"/>
</dbReference>
<dbReference type="GO" id="GO:0006355">
    <property type="term" value="P:regulation of DNA-templated transcription"/>
    <property type="evidence" value="ECO:0007669"/>
    <property type="project" value="InterPro"/>
</dbReference>
<dbReference type="InterPro" id="IPR002078">
    <property type="entry name" value="Sigma_54_int"/>
</dbReference>
<reference evidence="8 9" key="1">
    <citation type="submission" date="2020-10" db="EMBL/GenBank/DDBJ databases">
        <title>Complete genome sequence of Paludibaculum fermentans P105T, a facultatively anaerobic acidobacterium capable of dissimilatory Fe(III) reduction.</title>
        <authorList>
            <person name="Dedysh S.N."/>
            <person name="Beletsky A.V."/>
            <person name="Kulichevskaya I.S."/>
            <person name="Mardanov A.V."/>
            <person name="Ravin N.V."/>
        </authorList>
    </citation>
    <scope>NUCLEOTIDE SEQUENCE [LARGE SCALE GENOMIC DNA]</scope>
    <source>
        <strain evidence="8 9">P105</strain>
    </source>
</reference>
<dbReference type="SMART" id="SM00382">
    <property type="entry name" value="AAA"/>
    <property type="match status" value="1"/>
</dbReference>
<dbReference type="PANTHER" id="PTHR32071">
    <property type="entry name" value="TRANSCRIPTIONAL REGULATORY PROTEIN"/>
    <property type="match status" value="1"/>
</dbReference>
<dbReference type="CDD" id="cd00009">
    <property type="entry name" value="AAA"/>
    <property type="match status" value="1"/>
</dbReference>
<dbReference type="Gene3D" id="1.10.8.60">
    <property type="match status" value="1"/>
</dbReference>
<keyword evidence="6" id="KW-0804">Transcription</keyword>
<dbReference type="AlphaFoldDB" id="A0A7S7NLN9"/>
<evidence type="ECO:0000256" key="1">
    <source>
        <dbReference type="ARBA" id="ARBA00022741"/>
    </source>
</evidence>
<dbReference type="InterPro" id="IPR003018">
    <property type="entry name" value="GAF"/>
</dbReference>
<dbReference type="Gene3D" id="3.30.450.40">
    <property type="match status" value="1"/>
</dbReference>
<dbReference type="FunFam" id="3.40.50.300:FF:000006">
    <property type="entry name" value="DNA-binding transcriptional regulator NtrC"/>
    <property type="match status" value="1"/>
</dbReference>
<dbReference type="PROSITE" id="PS00688">
    <property type="entry name" value="SIGMA54_INTERACT_3"/>
    <property type="match status" value="1"/>
</dbReference>
<dbReference type="PROSITE" id="PS00676">
    <property type="entry name" value="SIGMA54_INTERACT_2"/>
    <property type="match status" value="1"/>
</dbReference>
<evidence type="ECO:0000256" key="5">
    <source>
        <dbReference type="ARBA" id="ARBA00023159"/>
    </source>
</evidence>
<organism evidence="8 9">
    <name type="scientific">Paludibaculum fermentans</name>
    <dbReference type="NCBI Taxonomy" id="1473598"/>
    <lineage>
        <taxon>Bacteria</taxon>
        <taxon>Pseudomonadati</taxon>
        <taxon>Acidobacteriota</taxon>
        <taxon>Terriglobia</taxon>
        <taxon>Bryobacterales</taxon>
        <taxon>Bryobacteraceae</taxon>
        <taxon>Paludibaculum</taxon>
    </lineage>
</organism>
<dbReference type="GO" id="GO:0003677">
    <property type="term" value="F:DNA binding"/>
    <property type="evidence" value="ECO:0007669"/>
    <property type="project" value="UniProtKB-KW"/>
</dbReference>
<accession>A0A7S7NLN9</accession>
<dbReference type="PANTHER" id="PTHR32071:SF117">
    <property type="entry name" value="PTS-DEPENDENT DIHYDROXYACETONE KINASE OPERON REGULATORY PROTEIN-RELATED"/>
    <property type="match status" value="1"/>
</dbReference>
<dbReference type="RefSeq" id="WP_194447565.1">
    <property type="nucleotide sequence ID" value="NZ_CP063849.1"/>
</dbReference>
<dbReference type="InterPro" id="IPR027417">
    <property type="entry name" value="P-loop_NTPase"/>
</dbReference>
<evidence type="ECO:0000256" key="3">
    <source>
        <dbReference type="ARBA" id="ARBA00023015"/>
    </source>
</evidence>
<proteinExistence type="predicted"/>
<dbReference type="Pfam" id="PF25601">
    <property type="entry name" value="AAA_lid_14"/>
    <property type="match status" value="1"/>
</dbReference>
<evidence type="ECO:0000313" key="9">
    <source>
        <dbReference type="Proteomes" id="UP000593892"/>
    </source>
</evidence>
<dbReference type="InterPro" id="IPR029016">
    <property type="entry name" value="GAF-like_dom_sf"/>
</dbReference>
<keyword evidence="4" id="KW-0238">DNA-binding</keyword>
<dbReference type="InterPro" id="IPR058031">
    <property type="entry name" value="AAA_lid_NorR"/>
</dbReference>
<dbReference type="InterPro" id="IPR003593">
    <property type="entry name" value="AAA+_ATPase"/>
</dbReference>
<dbReference type="PROSITE" id="PS00675">
    <property type="entry name" value="SIGMA54_INTERACT_1"/>
    <property type="match status" value="1"/>
</dbReference>
<dbReference type="EMBL" id="CP063849">
    <property type="protein sequence ID" value="QOY85895.1"/>
    <property type="molecule type" value="Genomic_DNA"/>
</dbReference>
<dbReference type="InterPro" id="IPR025943">
    <property type="entry name" value="Sigma_54_int_dom_ATP-bd_2"/>
</dbReference>
<keyword evidence="1" id="KW-0547">Nucleotide-binding</keyword>
<dbReference type="PROSITE" id="PS50045">
    <property type="entry name" value="SIGMA54_INTERACT_4"/>
    <property type="match status" value="1"/>
</dbReference>
<feature type="domain" description="Sigma-54 factor interaction" evidence="7">
    <location>
        <begin position="211"/>
        <end position="440"/>
    </location>
</feature>
<keyword evidence="3" id="KW-0805">Transcription regulation</keyword>
<name>A0A7S7NLN9_PALFE</name>
<evidence type="ECO:0000256" key="6">
    <source>
        <dbReference type="ARBA" id="ARBA00023163"/>
    </source>
</evidence>
<evidence type="ECO:0000259" key="7">
    <source>
        <dbReference type="PROSITE" id="PS50045"/>
    </source>
</evidence>
<evidence type="ECO:0000256" key="2">
    <source>
        <dbReference type="ARBA" id="ARBA00022840"/>
    </source>
</evidence>
<evidence type="ECO:0000256" key="4">
    <source>
        <dbReference type="ARBA" id="ARBA00023125"/>
    </source>
</evidence>
<dbReference type="GO" id="GO:0005524">
    <property type="term" value="F:ATP binding"/>
    <property type="evidence" value="ECO:0007669"/>
    <property type="project" value="UniProtKB-KW"/>
</dbReference>
<dbReference type="Pfam" id="PF01590">
    <property type="entry name" value="GAF"/>
    <property type="match status" value="1"/>
</dbReference>
<dbReference type="Gene3D" id="1.10.10.60">
    <property type="entry name" value="Homeodomain-like"/>
    <property type="match status" value="1"/>
</dbReference>
<gene>
    <name evidence="8" type="ORF">IRI77_24150</name>
</gene>
<dbReference type="Pfam" id="PF00158">
    <property type="entry name" value="Sigma54_activat"/>
    <property type="match status" value="1"/>
</dbReference>
<dbReference type="KEGG" id="pfer:IRI77_24150"/>
<dbReference type="SUPFAM" id="SSF52540">
    <property type="entry name" value="P-loop containing nucleoside triphosphate hydrolases"/>
    <property type="match status" value="1"/>
</dbReference>
<dbReference type="SMART" id="SM00065">
    <property type="entry name" value="GAF"/>
    <property type="match status" value="1"/>
</dbReference>
<keyword evidence="2" id="KW-0067">ATP-binding</keyword>
<dbReference type="InterPro" id="IPR025944">
    <property type="entry name" value="Sigma_54_int_dom_CS"/>
</dbReference>
<keyword evidence="9" id="KW-1185">Reference proteome</keyword>
<evidence type="ECO:0000313" key="8">
    <source>
        <dbReference type="EMBL" id="QOY85895.1"/>
    </source>
</evidence>
<dbReference type="InterPro" id="IPR025662">
    <property type="entry name" value="Sigma_54_int_dom_ATP-bd_1"/>
</dbReference>
<dbReference type="SUPFAM" id="SSF55781">
    <property type="entry name" value="GAF domain-like"/>
    <property type="match status" value="1"/>
</dbReference>
<protein>
    <submittedName>
        <fullName evidence="8">Sigma 54-interacting transcriptional regulator</fullName>
    </submittedName>
</protein>
<sequence>MELELLQSISLAVSQVRTVETVLKMIVSGLVDTAGVALARIWLIGPGDICPTCRMSSECADRHTCLHLAASAGRSRMDGSDWSSLDGAFRRFPLQVRKIGWIASSGQSMLIEDAVSDTRWTLHPGWVRNENIHGFAGHPLVYGGEILGVLGVFARVHITEQQFKLLRVFADQAAVSIANARAFEEIQTLQLRAERENDYLKTEVKENLGGFRGQSPALQRLLSQIGQVAPTDASVLILGESGTGKELVARAIHDNSRRANRVLVKANCASIPRELFESEFFGHVKGAFTGAMRDRLGRFELADGGTLFLDEIAEIPLELQSKLLRVLQEGEFERVGEERTRPVDVRVIAATNRDLRSEMAAGRFRADLYFRLSVFPIQTPPLRDRLEDVVILAADFLEKASKRLNLSIPRLTADNIRDLCNYDWPGNVRELQNVLERALIVSGGRQLRFDLRNSAPPPSPAAQPVGRLHTRGQLLELERSQIVEALERCKGKIYGSDGAAALLGLRPTTLSSKIAALKIRRPRP</sequence>